<protein>
    <submittedName>
        <fullName evidence="2">Uncharacterized protein</fullName>
    </submittedName>
</protein>
<dbReference type="RefSeq" id="XP_056489686.1">
    <property type="nucleotide sequence ID" value="XM_056630384.1"/>
</dbReference>
<reference evidence="2" key="2">
    <citation type="journal article" date="2023" name="IMA Fungus">
        <title>Comparative genomic study of the Penicillium genus elucidates a diverse pangenome and 15 lateral gene transfer events.</title>
        <authorList>
            <person name="Petersen C."/>
            <person name="Sorensen T."/>
            <person name="Nielsen M.R."/>
            <person name="Sondergaard T.E."/>
            <person name="Sorensen J.L."/>
            <person name="Fitzpatrick D.A."/>
            <person name="Frisvad J.C."/>
            <person name="Nielsen K.L."/>
        </authorList>
    </citation>
    <scope>NUCLEOTIDE SEQUENCE</scope>
    <source>
        <strain evidence="2">IBT 29677</strain>
    </source>
</reference>
<reference evidence="2" key="1">
    <citation type="submission" date="2022-12" db="EMBL/GenBank/DDBJ databases">
        <authorList>
            <person name="Petersen C."/>
        </authorList>
    </citation>
    <scope>NUCLEOTIDE SEQUENCE</scope>
    <source>
        <strain evidence="2">IBT 29677</strain>
    </source>
</reference>
<organism evidence="2 3">
    <name type="scientific">Penicillium cosmopolitanum</name>
    <dbReference type="NCBI Taxonomy" id="1131564"/>
    <lineage>
        <taxon>Eukaryota</taxon>
        <taxon>Fungi</taxon>
        <taxon>Dikarya</taxon>
        <taxon>Ascomycota</taxon>
        <taxon>Pezizomycotina</taxon>
        <taxon>Eurotiomycetes</taxon>
        <taxon>Eurotiomycetidae</taxon>
        <taxon>Eurotiales</taxon>
        <taxon>Aspergillaceae</taxon>
        <taxon>Penicillium</taxon>
    </lineage>
</organism>
<comment type="caution">
    <text evidence="2">The sequence shown here is derived from an EMBL/GenBank/DDBJ whole genome shotgun (WGS) entry which is preliminary data.</text>
</comment>
<dbReference type="Proteomes" id="UP001147747">
    <property type="component" value="Unassembled WGS sequence"/>
</dbReference>
<feature type="region of interest" description="Disordered" evidence="1">
    <location>
        <begin position="122"/>
        <end position="150"/>
    </location>
</feature>
<evidence type="ECO:0000313" key="3">
    <source>
        <dbReference type="Proteomes" id="UP001147747"/>
    </source>
</evidence>
<sequence length="174" mass="19323">MTRSGFITLVEEDRQANSIIMTAWSYPLRTEDYRISLVPPIGDQARFNRLLEDLDRVQGQPFLSSCHTIPPFKAGEKGSDPAIPALEKERAAILISTRILIPVLVLVLGSGSGSGPFLEAQRKAQRVSHASDTRGHARGRRGSRRPISDNRQLGPFLFGIYLQSHVRQNITLHA</sequence>
<accession>A0A9W9W2S6</accession>
<dbReference type="GeneID" id="81369364"/>
<dbReference type="AlphaFoldDB" id="A0A9W9W2S6"/>
<name>A0A9W9W2S6_9EURO</name>
<gene>
    <name evidence="2" type="ORF">N7509_005747</name>
</gene>
<dbReference type="EMBL" id="JAPZBU010000006">
    <property type="protein sequence ID" value="KAJ5397634.1"/>
    <property type="molecule type" value="Genomic_DNA"/>
</dbReference>
<keyword evidence="3" id="KW-1185">Reference proteome</keyword>
<evidence type="ECO:0000313" key="2">
    <source>
        <dbReference type="EMBL" id="KAJ5397634.1"/>
    </source>
</evidence>
<proteinExistence type="predicted"/>
<evidence type="ECO:0000256" key="1">
    <source>
        <dbReference type="SAM" id="MobiDB-lite"/>
    </source>
</evidence>